<keyword evidence="1" id="KW-0802">TPR repeat</keyword>
<gene>
    <name evidence="5" type="ORF">KFL_001110130</name>
</gene>
<feature type="compositionally biased region" description="Basic and acidic residues" evidence="3">
    <location>
        <begin position="131"/>
        <end position="141"/>
    </location>
</feature>
<feature type="region of interest" description="Disordered" evidence="3">
    <location>
        <begin position="1146"/>
        <end position="1182"/>
    </location>
</feature>
<evidence type="ECO:0000313" key="6">
    <source>
        <dbReference type="Proteomes" id="UP000054558"/>
    </source>
</evidence>
<dbReference type="PANTHER" id="PTHR44200">
    <property type="entry name" value="DNAJ HOMOLOG SUBFAMILY C MEMBER 7"/>
    <property type="match status" value="1"/>
</dbReference>
<dbReference type="SUPFAM" id="SSF48452">
    <property type="entry name" value="TPR-like"/>
    <property type="match status" value="1"/>
</dbReference>
<feature type="compositionally biased region" description="Basic and acidic residues" evidence="3">
    <location>
        <begin position="838"/>
        <end position="852"/>
    </location>
</feature>
<dbReference type="EMBL" id="DF237060">
    <property type="protein sequence ID" value="GAQ82436.1"/>
    <property type="molecule type" value="Genomic_DNA"/>
</dbReference>
<dbReference type="PROSITE" id="PS50076">
    <property type="entry name" value="DNAJ_2"/>
    <property type="match status" value="1"/>
</dbReference>
<feature type="region of interest" description="Disordered" evidence="3">
    <location>
        <begin position="1459"/>
        <end position="1670"/>
    </location>
</feature>
<feature type="region of interest" description="Disordered" evidence="3">
    <location>
        <begin position="995"/>
        <end position="1133"/>
    </location>
</feature>
<feature type="compositionally biased region" description="Basic and acidic residues" evidence="3">
    <location>
        <begin position="1640"/>
        <end position="1653"/>
    </location>
</feature>
<dbReference type="InterPro" id="IPR011990">
    <property type="entry name" value="TPR-like_helical_dom_sf"/>
</dbReference>
<feature type="compositionally biased region" description="Basic and acidic residues" evidence="3">
    <location>
        <begin position="1623"/>
        <end position="1632"/>
    </location>
</feature>
<dbReference type="InterPro" id="IPR018253">
    <property type="entry name" value="DnaJ_domain_CS"/>
</dbReference>
<feature type="coiled-coil region" evidence="2">
    <location>
        <begin position="1692"/>
        <end position="1719"/>
    </location>
</feature>
<dbReference type="Gene3D" id="1.25.40.10">
    <property type="entry name" value="Tetratricopeptide repeat domain"/>
    <property type="match status" value="1"/>
</dbReference>
<feature type="compositionally biased region" description="Low complexity" evidence="3">
    <location>
        <begin position="1514"/>
        <end position="1528"/>
    </location>
</feature>
<evidence type="ECO:0000256" key="1">
    <source>
        <dbReference type="PROSITE-ProRule" id="PRU00339"/>
    </source>
</evidence>
<accession>A0A1Y1I0Y8</accession>
<dbReference type="OMA" id="QTGSKMP"/>
<name>A0A1Y1I0Y8_KLENI</name>
<feature type="compositionally biased region" description="Basic and acidic residues" evidence="3">
    <location>
        <begin position="1287"/>
        <end position="1302"/>
    </location>
</feature>
<evidence type="ECO:0000256" key="3">
    <source>
        <dbReference type="SAM" id="MobiDB-lite"/>
    </source>
</evidence>
<dbReference type="OrthoDB" id="10250354at2759"/>
<feature type="region of interest" description="Disordered" evidence="3">
    <location>
        <begin position="838"/>
        <end position="858"/>
    </location>
</feature>
<keyword evidence="2" id="KW-0175">Coiled coil</keyword>
<dbReference type="Proteomes" id="UP000054558">
    <property type="component" value="Unassembled WGS sequence"/>
</dbReference>
<feature type="compositionally biased region" description="Basic and acidic residues" evidence="3">
    <location>
        <begin position="479"/>
        <end position="489"/>
    </location>
</feature>
<dbReference type="PROSITE" id="PS00636">
    <property type="entry name" value="DNAJ_1"/>
    <property type="match status" value="1"/>
</dbReference>
<evidence type="ECO:0000313" key="5">
    <source>
        <dbReference type="EMBL" id="GAQ82436.1"/>
    </source>
</evidence>
<feature type="compositionally biased region" description="Basic and acidic residues" evidence="3">
    <location>
        <begin position="176"/>
        <end position="187"/>
    </location>
</feature>
<feature type="compositionally biased region" description="Pro residues" evidence="3">
    <location>
        <begin position="70"/>
        <end position="79"/>
    </location>
</feature>
<dbReference type="SMART" id="SM00271">
    <property type="entry name" value="DnaJ"/>
    <property type="match status" value="1"/>
</dbReference>
<feature type="region of interest" description="Disordered" evidence="3">
    <location>
        <begin position="554"/>
        <end position="613"/>
    </location>
</feature>
<feature type="compositionally biased region" description="Polar residues" evidence="3">
    <location>
        <begin position="1484"/>
        <end position="1509"/>
    </location>
</feature>
<dbReference type="PROSITE" id="PS50005">
    <property type="entry name" value="TPR"/>
    <property type="match status" value="1"/>
</dbReference>
<proteinExistence type="predicted"/>
<feature type="region of interest" description="Disordered" evidence="3">
    <location>
        <begin position="653"/>
        <end position="804"/>
    </location>
</feature>
<feature type="compositionally biased region" description="Basic and acidic residues" evidence="3">
    <location>
        <begin position="1036"/>
        <end position="1081"/>
    </location>
</feature>
<feature type="region of interest" description="Disordered" evidence="3">
    <location>
        <begin position="362"/>
        <end position="382"/>
    </location>
</feature>
<dbReference type="Pfam" id="PF00226">
    <property type="entry name" value="DnaJ"/>
    <property type="match status" value="1"/>
</dbReference>
<dbReference type="SMART" id="SM00028">
    <property type="entry name" value="TPR"/>
    <property type="match status" value="2"/>
</dbReference>
<evidence type="ECO:0000256" key="2">
    <source>
        <dbReference type="SAM" id="Coils"/>
    </source>
</evidence>
<feature type="compositionally biased region" description="Basic and acidic residues" evidence="3">
    <location>
        <begin position="1462"/>
        <end position="1475"/>
    </location>
</feature>
<dbReference type="SUPFAM" id="SSF46565">
    <property type="entry name" value="Chaperone J-domain"/>
    <property type="match status" value="1"/>
</dbReference>
<feature type="region of interest" description="Disordered" evidence="3">
    <location>
        <begin position="22"/>
        <end position="229"/>
    </location>
</feature>
<feature type="region of interest" description="Disordered" evidence="3">
    <location>
        <begin position="1343"/>
        <end position="1425"/>
    </location>
</feature>
<feature type="compositionally biased region" description="Basic and acidic residues" evidence="3">
    <location>
        <begin position="196"/>
        <end position="208"/>
    </location>
</feature>
<feature type="compositionally biased region" description="Polar residues" evidence="3">
    <location>
        <begin position="1154"/>
        <end position="1163"/>
    </location>
</feature>
<dbReference type="InterPro" id="IPR001623">
    <property type="entry name" value="DnaJ_domain"/>
</dbReference>
<organism evidence="5 6">
    <name type="scientific">Klebsormidium nitens</name>
    <name type="common">Green alga</name>
    <name type="synonym">Ulothrix nitens</name>
    <dbReference type="NCBI Taxonomy" id="105231"/>
    <lineage>
        <taxon>Eukaryota</taxon>
        <taxon>Viridiplantae</taxon>
        <taxon>Streptophyta</taxon>
        <taxon>Klebsormidiophyceae</taxon>
        <taxon>Klebsormidiales</taxon>
        <taxon>Klebsormidiaceae</taxon>
        <taxon>Klebsormidium</taxon>
    </lineage>
</organism>
<dbReference type="CDD" id="cd06257">
    <property type="entry name" value="DnaJ"/>
    <property type="match status" value="1"/>
</dbReference>
<dbReference type="PANTHER" id="PTHR44200:SF1">
    <property type="entry name" value="DNAJ HOMOLOG SUBFAMILY C MEMBER 7"/>
    <property type="match status" value="1"/>
</dbReference>
<feature type="compositionally biased region" description="Low complexity" evidence="3">
    <location>
        <begin position="1107"/>
        <end position="1133"/>
    </location>
</feature>
<feature type="repeat" description="TPR" evidence="1">
    <location>
        <begin position="1722"/>
        <end position="1755"/>
    </location>
</feature>
<feature type="compositionally biased region" description="Basic and acidic residues" evidence="3">
    <location>
        <begin position="1379"/>
        <end position="1392"/>
    </location>
</feature>
<feature type="compositionally biased region" description="Low complexity" evidence="3">
    <location>
        <begin position="1089"/>
        <end position="1100"/>
    </location>
</feature>
<feature type="compositionally biased region" description="Polar residues" evidence="3">
    <location>
        <begin position="494"/>
        <end position="511"/>
    </location>
</feature>
<dbReference type="InterPro" id="IPR019734">
    <property type="entry name" value="TPR_rpt"/>
</dbReference>
<feature type="compositionally biased region" description="Basic and acidic residues" evidence="3">
    <location>
        <begin position="1003"/>
        <end position="1020"/>
    </location>
</feature>
<keyword evidence="6" id="KW-1185">Reference proteome</keyword>
<feature type="compositionally biased region" description="Polar residues" evidence="3">
    <location>
        <begin position="441"/>
        <end position="454"/>
    </location>
</feature>
<dbReference type="InterPro" id="IPR052758">
    <property type="entry name" value="SRC_co-chaperone"/>
</dbReference>
<evidence type="ECO:0000259" key="4">
    <source>
        <dbReference type="PROSITE" id="PS50076"/>
    </source>
</evidence>
<reference evidence="5 6" key="1">
    <citation type="journal article" date="2014" name="Nat. Commun.">
        <title>Klebsormidium flaccidum genome reveals primary factors for plant terrestrial adaptation.</title>
        <authorList>
            <person name="Hori K."/>
            <person name="Maruyama F."/>
            <person name="Fujisawa T."/>
            <person name="Togashi T."/>
            <person name="Yamamoto N."/>
            <person name="Seo M."/>
            <person name="Sato S."/>
            <person name="Yamada T."/>
            <person name="Mori H."/>
            <person name="Tajima N."/>
            <person name="Moriyama T."/>
            <person name="Ikeuchi M."/>
            <person name="Watanabe M."/>
            <person name="Wada H."/>
            <person name="Kobayashi K."/>
            <person name="Saito M."/>
            <person name="Masuda T."/>
            <person name="Sasaki-Sekimoto Y."/>
            <person name="Mashiguchi K."/>
            <person name="Awai K."/>
            <person name="Shimojima M."/>
            <person name="Masuda S."/>
            <person name="Iwai M."/>
            <person name="Nobusawa T."/>
            <person name="Narise T."/>
            <person name="Kondo S."/>
            <person name="Saito H."/>
            <person name="Sato R."/>
            <person name="Murakawa M."/>
            <person name="Ihara Y."/>
            <person name="Oshima-Yamada Y."/>
            <person name="Ohtaka K."/>
            <person name="Satoh M."/>
            <person name="Sonobe K."/>
            <person name="Ishii M."/>
            <person name="Ohtani R."/>
            <person name="Kanamori-Sato M."/>
            <person name="Honoki R."/>
            <person name="Miyazaki D."/>
            <person name="Mochizuki H."/>
            <person name="Umetsu J."/>
            <person name="Higashi K."/>
            <person name="Shibata D."/>
            <person name="Kamiya Y."/>
            <person name="Sato N."/>
            <person name="Nakamura Y."/>
            <person name="Tabata S."/>
            <person name="Ida S."/>
            <person name="Kurokawa K."/>
            <person name="Ohta H."/>
        </authorList>
    </citation>
    <scope>NUCLEOTIDE SEQUENCE [LARGE SCALE GENOMIC DNA]</scope>
    <source>
        <strain evidence="5 6">NIES-2285</strain>
    </source>
</reference>
<feature type="domain" description="J" evidence="4">
    <location>
        <begin position="1849"/>
        <end position="1912"/>
    </location>
</feature>
<feature type="compositionally biased region" description="Basic residues" evidence="3">
    <location>
        <begin position="764"/>
        <end position="779"/>
    </location>
</feature>
<feature type="region of interest" description="Disordered" evidence="3">
    <location>
        <begin position="1217"/>
        <end position="1302"/>
    </location>
</feature>
<feature type="compositionally biased region" description="Polar residues" evidence="3">
    <location>
        <begin position="106"/>
        <end position="123"/>
    </location>
</feature>
<feature type="compositionally biased region" description="Basic and acidic residues" evidence="3">
    <location>
        <begin position="671"/>
        <end position="712"/>
    </location>
</feature>
<dbReference type="InterPro" id="IPR036869">
    <property type="entry name" value="J_dom_sf"/>
</dbReference>
<feature type="compositionally biased region" description="Basic and acidic residues" evidence="3">
    <location>
        <begin position="588"/>
        <end position="613"/>
    </location>
</feature>
<sequence>MTMDPLRQSIDLSRLVIAKEFLSSPAKAPVKRSPHAPPPQDKSTTDHAHRIPTGGHLANSKPELLHPPSDAEPPSPQPGGWPLRLSNIANRLTPSPIKKRGGYPQSVEQSPESASPSLSTFLQESPALFSEPREAARRLEGGNETVDVQGGVRGSVTRALRFGGADAASSEIAPVPRKEASGLESERLTSTAVDSVCRERTQGDERGPQGEPINLTPLAEKQTHPGQPEEACVNRAADTRFVKSGLLPAPPKRTPPLLRKTRTRNPFTLGANQPQPVGVNKHKTPVGWVGFDETRAENDENRQQAWALGVRNVTGLQIRTVVRTGEAGGSPGTAKSPLGCFGGARLEVSKRSPIKSKAVLRSPLGGRDVSDAQEGSTRLAGPTREPFQQVSENAVSKGDMAVKGKVRFEEESPKKLRSPGKPFTLGRPSPLGKGCFPSPTKPLTSALTSPSESVGQAPPHEAPCVLHVSTSGELPPAELKMRPNSHPESDELFAQTSVKTTGRSETPSTEPVGTAGKTEVDGGGNVSPKSGPHLEDSEFRAGLAALRKLKLESEQGLITGSSELAGEVPPWERRRSVSGSLTGSFDTGDEKLSGAVDKESKVPVGDGGKEENVVKVGGKGKWGFGFGRSGKKSVSAPALQEEDVGFGALVKKGAEQVNGKDGSYEAGRGVSRIEKEGESLRLQARDDTDRRECGDETEIGKQRGAEKGADAKSKRKKRKDKRGPIESGAETAPTEGDGNARQPGEQQGLTERDRDDVSGAPKRGLLRKALRLKRSKKGKAVKEEVADGATEAVTRGEPAMDEEAAAATGRCHVAYKARAKDTPVKITLEGVKIVVRPKDGDVSTPNRDEGARQADMGTPAEVTSAAGAQLEAAPFDRLPVPTTDDKLRLLAAALERAHQSAPQTVKLSPQKATTFRETALPRSPRFSPCATSSPQLLSLYGRSPVGSAERLEEVRQRMEARARVLGDQGHVPRAARRLQMDGAVAANGIVTVGREGLSGESVGPDKQESKKGDAFEHSMETEEGSQQSPRVEIVGDEEKCSEKGADSVDRRADSAVEKFDAAKQTEEANGTERAEDVKEAEPSNPLTPADAASFEAAGSALNPQSPPAAAQAEAPEAPIVPESEETTAAQEVEAAGIVTAARAAQEVEVDDVMTSANTGSIMSLSPPERCVDSQREPGSPEGPFGGAAAFFRGVSFRPVSNPPRGLISCLPNGLIGSTGHRDRSLASTQNDRLPGTQEAETEADAEVDEKASLDTADTSVGKGSGGWGAVTEGDLLPVEETVGSPARRGDKSGADGAERSPEETFRGAAAFFLRASVTPNKVPASNGLRSALREDCLPAAAGVSTARSASDERSPVPVESSAPQAFLATEPDQNGAAPKRCDLETPPKRDQDSNEGSEDENKVGGSVAASLQGVAHPHARNNFPEERLPNAAAFFGRRAAATPVAPRVTLPLQELRGFANRANEDGSGKENGLDKRKAKKGALTGQTETGVKTSEGQAAEQSSRMQKSGTIKDPLPLLPLGPSVLVPAETPPSSPAEAPGLTRDVTAPVGDVTPVAPAVTAPEMPQGTVSNATVRSPEGQHQLRIGIPDEAVSRLPKPDSKEEVPLPPRESERDLVKVVGPQNDEHNTEGRRRGSVLEMVRQREAAGREKLEDTTTGPAQERKSPVKVPTRQIAPDAAAASAAAAAASAPQLDALMRENERLKAQVVLLQEEKHRIAKQMEASSLKANGNAAFAKGKFDDAKRAYNRALELRVNDNQFNAVIYTNRAAANLALGATMDALADCAAALRIDPKCAGAVLRKVDACLAIGDWQAALSDLSALEKAGTGTEDVRRKMHDLKAKMWRAPAQLDFYGILELSPRSNTTAVKNAYKRLALRYHPDRAGPHADLVFQYVARAYQVLSNPVDKKKYDAQLQRALQ</sequence>
<feature type="region of interest" description="Disordered" evidence="3">
    <location>
        <begin position="407"/>
        <end position="538"/>
    </location>
</feature>
<feature type="compositionally biased region" description="Basic and acidic residues" evidence="3">
    <location>
        <begin position="1596"/>
        <end position="1616"/>
    </location>
</feature>
<protein>
    <submittedName>
        <fullName evidence="5">Chaperone DnaJ-domain superfamily protein</fullName>
    </submittedName>
</protein>
<dbReference type="Gene3D" id="1.10.287.110">
    <property type="entry name" value="DnaJ domain"/>
    <property type="match status" value="1"/>
</dbReference>